<evidence type="ECO:0000313" key="3">
    <source>
        <dbReference type="Proteomes" id="UP001642540"/>
    </source>
</evidence>
<comment type="caution">
    <text evidence="2">The sequence shown here is derived from an EMBL/GenBank/DDBJ whole genome shotgun (WGS) entry which is preliminary data.</text>
</comment>
<feature type="compositionally biased region" description="Basic and acidic residues" evidence="1">
    <location>
        <begin position="556"/>
        <end position="610"/>
    </location>
</feature>
<accession>A0ABP1Q2U9</accession>
<feature type="region of interest" description="Disordered" evidence="1">
    <location>
        <begin position="491"/>
        <end position="610"/>
    </location>
</feature>
<evidence type="ECO:0000256" key="1">
    <source>
        <dbReference type="SAM" id="MobiDB-lite"/>
    </source>
</evidence>
<proteinExistence type="predicted"/>
<evidence type="ECO:0000313" key="2">
    <source>
        <dbReference type="EMBL" id="CAL8080349.1"/>
    </source>
</evidence>
<feature type="compositionally biased region" description="Basic and acidic residues" evidence="1">
    <location>
        <begin position="513"/>
        <end position="548"/>
    </location>
</feature>
<feature type="compositionally biased region" description="Acidic residues" evidence="1">
    <location>
        <begin position="239"/>
        <end position="252"/>
    </location>
</feature>
<gene>
    <name evidence="2" type="ORF">ODALV1_LOCUS4620</name>
</gene>
<keyword evidence="3" id="KW-1185">Reference proteome</keyword>
<reference evidence="2 3" key="1">
    <citation type="submission" date="2024-08" db="EMBL/GenBank/DDBJ databases">
        <authorList>
            <person name="Cucini C."/>
            <person name="Frati F."/>
        </authorList>
    </citation>
    <scope>NUCLEOTIDE SEQUENCE [LARGE SCALE GENOMIC DNA]</scope>
</reference>
<feature type="region of interest" description="Disordered" evidence="1">
    <location>
        <begin position="226"/>
        <end position="261"/>
    </location>
</feature>
<sequence length="610" mass="69319">MGKRSASARSPKFSTLRHSFQKKKFASPQILTYLFYVLLLHLNFFRVAEGGVIVKRDHPQLGIATDDATGESWLTLDAPPADSVLPPAVIPRGEKDLEIIDEHHHKRKLGQIPEHKGPLHVHPFNLPANVSEQDIFAARRDAVRYRIRNTSELHIDSFEDTHDDKIKPLKQGSHNAPNLNNSMLHRIIIFAKPFHFHLPIISKKMKSNDGLKVSYRTERMEMENDALPSPIDIVRREDEEATTSLEEEDEDISANLEQSEEIPSILDTRDVAVANELLPRNTHLFHEGKKLENMEALLDQHPKLIPSVNRKRDSGKTEQDMTEEEFWLELGAQEEADQESPEVIATKRNLKNVNFSQNFVDSILNHEDDYVKYHKKINSQAQKFGMKPHDVFHAVVQGKPLVGQEVTSGKAKNLQEIQRDFQTFLGEKEQGEGDHDERNAPYKPFNSYMKILKREKRGLKRWLRKWLGPEPTEKPTNSSNVIVAGDPDIEVRVIMKKPKPTKKEGKANQSEENGDKKTKSAKEDKEDGDKQENVTSKAEEASEKKSAEVEEPEIQVEIRRLGKKDKEGKSNSKEKGKGENSKKSTDAGSSEEKSSDKKSTKSSETTTEKA</sequence>
<organism evidence="2 3">
    <name type="scientific">Orchesella dallaii</name>
    <dbReference type="NCBI Taxonomy" id="48710"/>
    <lineage>
        <taxon>Eukaryota</taxon>
        <taxon>Metazoa</taxon>
        <taxon>Ecdysozoa</taxon>
        <taxon>Arthropoda</taxon>
        <taxon>Hexapoda</taxon>
        <taxon>Collembola</taxon>
        <taxon>Entomobryomorpha</taxon>
        <taxon>Entomobryoidea</taxon>
        <taxon>Orchesellidae</taxon>
        <taxon>Orchesellinae</taxon>
        <taxon>Orchesella</taxon>
    </lineage>
</organism>
<dbReference type="EMBL" id="CAXLJM020000014">
    <property type="protein sequence ID" value="CAL8080349.1"/>
    <property type="molecule type" value="Genomic_DNA"/>
</dbReference>
<dbReference type="Proteomes" id="UP001642540">
    <property type="component" value="Unassembled WGS sequence"/>
</dbReference>
<name>A0ABP1Q2U9_9HEXA</name>
<protein>
    <submittedName>
        <fullName evidence="2">Uncharacterized protein</fullName>
    </submittedName>
</protein>